<dbReference type="InterPro" id="IPR008030">
    <property type="entry name" value="NmrA-like"/>
</dbReference>
<name>A0A561B285_9BURK</name>
<accession>A0A561B285</accession>
<evidence type="ECO:0000313" key="2">
    <source>
        <dbReference type="EMBL" id="TWD72977.1"/>
    </source>
</evidence>
<dbReference type="Gene3D" id="3.40.50.720">
    <property type="entry name" value="NAD(P)-binding Rossmann-like Domain"/>
    <property type="match status" value="1"/>
</dbReference>
<dbReference type="RefSeq" id="WP_145747769.1">
    <property type="nucleotide sequence ID" value="NZ_VIVL01000026.1"/>
</dbReference>
<dbReference type="PANTHER" id="PTHR43162">
    <property type="match status" value="1"/>
</dbReference>
<dbReference type="Gene3D" id="3.90.25.10">
    <property type="entry name" value="UDP-galactose 4-epimerase, domain 1"/>
    <property type="match status" value="1"/>
</dbReference>
<dbReference type="SUPFAM" id="SSF51735">
    <property type="entry name" value="NAD(P)-binding Rossmann-fold domains"/>
    <property type="match status" value="1"/>
</dbReference>
<dbReference type="InterPro" id="IPR051604">
    <property type="entry name" value="Ergot_Alk_Oxidoreductase"/>
</dbReference>
<dbReference type="Pfam" id="PF05368">
    <property type="entry name" value="NmrA"/>
    <property type="match status" value="1"/>
</dbReference>
<evidence type="ECO:0000259" key="1">
    <source>
        <dbReference type="Pfam" id="PF05368"/>
    </source>
</evidence>
<gene>
    <name evidence="2" type="ORF">FB547_12618</name>
</gene>
<dbReference type="InterPro" id="IPR036291">
    <property type="entry name" value="NAD(P)-bd_dom_sf"/>
</dbReference>
<feature type="domain" description="NmrA-like" evidence="1">
    <location>
        <begin position="3"/>
        <end position="234"/>
    </location>
</feature>
<evidence type="ECO:0000313" key="3">
    <source>
        <dbReference type="Proteomes" id="UP000319722"/>
    </source>
</evidence>
<dbReference type="Proteomes" id="UP000319722">
    <property type="component" value="Unassembled WGS sequence"/>
</dbReference>
<protein>
    <submittedName>
        <fullName evidence="2">Uncharacterized protein YbjT (DUF2867 family)</fullName>
    </submittedName>
</protein>
<comment type="caution">
    <text evidence="2">The sequence shown here is derived from an EMBL/GenBank/DDBJ whole genome shotgun (WGS) entry which is preliminary data.</text>
</comment>
<sequence>MFAITGITGQVGGAVARSLMEAGKDVRAVVRDAGKGAAWKQRGCEVAIASLDDAEALKKAFAGAEGVLFVLPPVFDPSPDFDEARRVIAAVREALDATLPGKVVSLSTIGAQSLRPNLLQQHLLQEASLSTLPLPVAFLRAAWFMENAAWDVERARTTGVIPSFLCPLDKPVPMVATADVGHLAAELLQESWLGKRIVELKGGRLTPNEVALGFARVLGRDVRMEVVPRASWEALFRAQGMRNPMPRIQMLDGFNEGWIKFENPDKVRKGVVPLDAVLRELAVRSSS</sequence>
<dbReference type="OrthoDB" id="9777801at2"/>
<reference evidence="2 3" key="1">
    <citation type="submission" date="2019-06" db="EMBL/GenBank/DDBJ databases">
        <title>Sorghum-associated microbial communities from plants grown in Nebraska, USA.</title>
        <authorList>
            <person name="Schachtman D."/>
        </authorList>
    </citation>
    <scope>NUCLEOTIDE SEQUENCE [LARGE SCALE GENOMIC DNA]</scope>
    <source>
        <strain evidence="2 3">T529</strain>
    </source>
</reference>
<dbReference type="AlphaFoldDB" id="A0A561B285"/>
<dbReference type="EMBL" id="VIVL01000026">
    <property type="protein sequence ID" value="TWD72977.1"/>
    <property type="molecule type" value="Genomic_DNA"/>
</dbReference>
<organism evidence="2 3">
    <name type="scientific">Variovorax beijingensis</name>
    <dbReference type="NCBI Taxonomy" id="2496117"/>
    <lineage>
        <taxon>Bacteria</taxon>
        <taxon>Pseudomonadati</taxon>
        <taxon>Pseudomonadota</taxon>
        <taxon>Betaproteobacteria</taxon>
        <taxon>Burkholderiales</taxon>
        <taxon>Comamonadaceae</taxon>
        <taxon>Variovorax</taxon>
    </lineage>
</organism>
<proteinExistence type="predicted"/>
<dbReference type="PANTHER" id="PTHR43162:SF1">
    <property type="entry name" value="PRESTALK A DIFFERENTIATION PROTEIN A"/>
    <property type="match status" value="1"/>
</dbReference>